<dbReference type="PROSITE" id="PS51257">
    <property type="entry name" value="PROKAR_LIPOPROTEIN"/>
    <property type="match status" value="1"/>
</dbReference>
<evidence type="ECO:0000313" key="2">
    <source>
        <dbReference type="Proteomes" id="UP001221217"/>
    </source>
</evidence>
<evidence type="ECO:0008006" key="3">
    <source>
        <dbReference type="Google" id="ProtNLM"/>
    </source>
</evidence>
<accession>A0AAJ1IDT9</accession>
<evidence type="ECO:0000313" key="1">
    <source>
        <dbReference type="EMBL" id="MDC7227497.1"/>
    </source>
</evidence>
<reference evidence="1 2" key="1">
    <citation type="submission" date="2022-12" db="EMBL/GenBank/DDBJ databases">
        <title>Metagenome assembled genome from gulf of manar.</title>
        <authorList>
            <person name="Kohli P."/>
            <person name="Pk S."/>
            <person name="Venkata Ramana C."/>
            <person name="Sasikala C."/>
        </authorList>
    </citation>
    <scope>NUCLEOTIDE SEQUENCE [LARGE SCALE GENOMIC DNA]</scope>
    <source>
        <strain evidence="1">JB008</strain>
    </source>
</reference>
<sequence>MTRKLVGVLTLAIFIAGCSTVSDFFGKPEISFRDVSIDSLDAEGITFSCDYSVSNPYPVGIKIDGLSIDIIFEESIVLHVDTDEGLNLSSGAFNNNSILFKLPYESIVELAGEGRDREVLPFAISGEASFDLSSIPYFSGQDISIPFAKSFDVPVFKPEFSVGNGRIKLPSVREITTALVTGGVNILKAGIVAGQIVLGKNISGDVFDGIDFDVTVEFDLGVNNKGGAPWKFELDKCSINTGVGSLMEMKALGGPVIIESGNSTVRMAAVVNTLEWGDFITGLAGGGVTGSDLVIESRLSFPTLPYEFELPLHIEKDLSLNAFEFDSK</sequence>
<comment type="caution">
    <text evidence="1">The sequence shown here is derived from an EMBL/GenBank/DDBJ whole genome shotgun (WGS) entry which is preliminary data.</text>
</comment>
<dbReference type="Proteomes" id="UP001221217">
    <property type="component" value="Unassembled WGS sequence"/>
</dbReference>
<name>A0AAJ1IDT9_9SPIO</name>
<dbReference type="AlphaFoldDB" id="A0AAJ1IDT9"/>
<protein>
    <recommendedName>
        <fullName evidence="3">Late embryogenesis abundant protein LEA-2 subgroup domain-containing protein</fullName>
    </recommendedName>
</protein>
<dbReference type="SUPFAM" id="SSF117070">
    <property type="entry name" value="LEA14-like"/>
    <property type="match status" value="1"/>
</dbReference>
<gene>
    <name evidence="1" type="ORF">PQJ61_12100</name>
</gene>
<dbReference type="EMBL" id="JAQQAL010000026">
    <property type="protein sequence ID" value="MDC7227497.1"/>
    <property type="molecule type" value="Genomic_DNA"/>
</dbReference>
<organism evidence="1 2">
    <name type="scientific">Candidatus Thalassospirochaeta sargassi</name>
    <dbReference type="NCBI Taxonomy" id="3119039"/>
    <lineage>
        <taxon>Bacteria</taxon>
        <taxon>Pseudomonadati</taxon>
        <taxon>Spirochaetota</taxon>
        <taxon>Spirochaetia</taxon>
        <taxon>Spirochaetales</taxon>
        <taxon>Spirochaetaceae</taxon>
        <taxon>Candidatus Thalassospirochaeta</taxon>
    </lineage>
</organism>
<proteinExistence type="predicted"/>
<dbReference type="Gene3D" id="2.60.40.1820">
    <property type="match status" value="1"/>
</dbReference>